<reference evidence="3" key="2">
    <citation type="submission" date="2023-02" db="EMBL/GenBank/DDBJ databases">
        <authorList>
            <consortium name="DOE Joint Genome Institute"/>
            <person name="Mondo S.J."/>
            <person name="Chang Y."/>
            <person name="Wang Y."/>
            <person name="Ahrendt S."/>
            <person name="Andreopoulos W."/>
            <person name="Barry K."/>
            <person name="Beard J."/>
            <person name="Benny G.L."/>
            <person name="Blankenship S."/>
            <person name="Bonito G."/>
            <person name="Cuomo C."/>
            <person name="Desiro A."/>
            <person name="Gervers K.A."/>
            <person name="Hundley H."/>
            <person name="Kuo A."/>
            <person name="LaButti K."/>
            <person name="Lang B.F."/>
            <person name="Lipzen A."/>
            <person name="O'Donnell K."/>
            <person name="Pangilinan J."/>
            <person name="Reynolds N."/>
            <person name="Sandor L."/>
            <person name="Smith M.W."/>
            <person name="Tsang A."/>
            <person name="Grigoriev I.V."/>
            <person name="Stajich J.E."/>
            <person name="Spatafora J.W."/>
        </authorList>
    </citation>
    <scope>NUCLEOTIDE SEQUENCE</scope>
    <source>
        <strain evidence="3">RSA 2281</strain>
    </source>
</reference>
<protein>
    <recommendedName>
        <fullName evidence="2">F-box domain-containing protein</fullName>
    </recommendedName>
</protein>
<sequence length="802" mass="92063">MYHIIFFPSLILVPRRPHRMTEIDSNQQHGKLFVHDLPFDIISKIFSYLDQTECLTCMAVDRNWYYGVPHYVQSIWKTLEVLGSGDKALEEMINNKRRKFCLGKHVKTIIFDTFGEEETNLYALMQYLLDCDCKQLETMEFYECKTSKDQPTFIRLLYQLGTQLTHLTLEEHGSNVPFIDILSVCPNLTHFTYAPEYSAWESYMIYDSEPFIENRDDLLKELLPEAYKDRHSFLFTNLTYLCLNCPLKKQIRLEPILRKCPNLQHLIGTSFGFFYEEGECYYPPYNDATVDLDELFSWCPKLIYYMANNGYYEAPDIDDDNDKSCANKVIEKNQQNASDNDNIVKLTHLGLCEEQGYDQIASFLNKHKHTLECLHILRYQYTGDNSEDNEDGQQDGSSQEIDWSPILSKLQLDRLRELMAVGIYFQNDDPPTTFFNMLSHLPVIEVIDVLFALPSDPYFGVDIETTALPTILAMSPLQHLHTLRLFLFSFEDEFVLISMLERMPVLGILSMRRSQIPSLKNPTIAHLLMKLKDLTLSNITVASPSPIASSSSSIVSRDDDNEEEHAPNDAVVLPPAFFYNMNVENKYYQKQSCLEKIHLRNLSNVTLELLDAISVTTPALKQLEVVFDHPITCNEEDQRKFLQFIKNLSGVKYCEGDVVAGAATTFSTIEKLDLGNVCYISNDVFMALARLPRLKAFLVGMNDLEKDQSSTDIDPVKRMLDGMDPSTIVSLLLNKSSDCLTKVKFFGVRQLLEKSSMTSVIKELLFSKQKEDASLPQWTVSHTVCSEDGELSEDITIKCENH</sequence>
<name>A0AAD5JRX1_9FUNG</name>
<dbReference type="EMBL" id="JAIXMP010000031">
    <property type="protein sequence ID" value="KAI9250961.1"/>
    <property type="molecule type" value="Genomic_DNA"/>
</dbReference>
<evidence type="ECO:0000313" key="4">
    <source>
        <dbReference type="Proteomes" id="UP001209540"/>
    </source>
</evidence>
<dbReference type="Pfam" id="PF12937">
    <property type="entry name" value="F-box-like"/>
    <property type="match status" value="1"/>
</dbReference>
<dbReference type="InterPro" id="IPR036047">
    <property type="entry name" value="F-box-like_dom_sf"/>
</dbReference>
<accession>A0AAD5JRX1</accession>
<reference evidence="3" key="1">
    <citation type="journal article" date="2022" name="IScience">
        <title>Evolution of zygomycete secretomes and the origins of terrestrial fungal ecologies.</title>
        <authorList>
            <person name="Chang Y."/>
            <person name="Wang Y."/>
            <person name="Mondo S."/>
            <person name="Ahrendt S."/>
            <person name="Andreopoulos W."/>
            <person name="Barry K."/>
            <person name="Beard J."/>
            <person name="Benny G.L."/>
            <person name="Blankenship S."/>
            <person name="Bonito G."/>
            <person name="Cuomo C."/>
            <person name="Desiro A."/>
            <person name="Gervers K.A."/>
            <person name="Hundley H."/>
            <person name="Kuo A."/>
            <person name="LaButti K."/>
            <person name="Lang B.F."/>
            <person name="Lipzen A."/>
            <person name="O'Donnell K."/>
            <person name="Pangilinan J."/>
            <person name="Reynolds N."/>
            <person name="Sandor L."/>
            <person name="Smith M.E."/>
            <person name="Tsang A."/>
            <person name="Grigoriev I.V."/>
            <person name="Stajich J.E."/>
            <person name="Spatafora J.W."/>
        </authorList>
    </citation>
    <scope>NUCLEOTIDE SEQUENCE</scope>
    <source>
        <strain evidence="3">RSA 2281</strain>
    </source>
</reference>
<evidence type="ECO:0000256" key="1">
    <source>
        <dbReference type="SAM" id="MobiDB-lite"/>
    </source>
</evidence>
<dbReference type="InterPro" id="IPR001810">
    <property type="entry name" value="F-box_dom"/>
</dbReference>
<feature type="region of interest" description="Disordered" evidence="1">
    <location>
        <begin position="545"/>
        <end position="566"/>
    </location>
</feature>
<dbReference type="AlphaFoldDB" id="A0AAD5JRX1"/>
<dbReference type="CDD" id="cd09917">
    <property type="entry name" value="F-box_SF"/>
    <property type="match status" value="1"/>
</dbReference>
<gene>
    <name evidence="3" type="ORF">BDA99DRAFT_608253</name>
</gene>
<dbReference type="PROSITE" id="PS50181">
    <property type="entry name" value="FBOX"/>
    <property type="match status" value="1"/>
</dbReference>
<dbReference type="SUPFAM" id="SSF81383">
    <property type="entry name" value="F-box domain"/>
    <property type="match status" value="1"/>
</dbReference>
<proteinExistence type="predicted"/>
<dbReference type="Gene3D" id="3.80.10.10">
    <property type="entry name" value="Ribonuclease Inhibitor"/>
    <property type="match status" value="2"/>
</dbReference>
<organism evidence="3 4">
    <name type="scientific">Phascolomyces articulosus</name>
    <dbReference type="NCBI Taxonomy" id="60185"/>
    <lineage>
        <taxon>Eukaryota</taxon>
        <taxon>Fungi</taxon>
        <taxon>Fungi incertae sedis</taxon>
        <taxon>Mucoromycota</taxon>
        <taxon>Mucoromycotina</taxon>
        <taxon>Mucoromycetes</taxon>
        <taxon>Mucorales</taxon>
        <taxon>Lichtheimiaceae</taxon>
        <taxon>Phascolomyces</taxon>
    </lineage>
</organism>
<dbReference type="InterPro" id="IPR032675">
    <property type="entry name" value="LRR_dom_sf"/>
</dbReference>
<comment type="caution">
    <text evidence="3">The sequence shown here is derived from an EMBL/GenBank/DDBJ whole genome shotgun (WGS) entry which is preliminary data.</text>
</comment>
<dbReference type="SUPFAM" id="SSF52047">
    <property type="entry name" value="RNI-like"/>
    <property type="match status" value="1"/>
</dbReference>
<keyword evidence="4" id="KW-1185">Reference proteome</keyword>
<dbReference type="Proteomes" id="UP001209540">
    <property type="component" value="Unassembled WGS sequence"/>
</dbReference>
<feature type="compositionally biased region" description="Low complexity" evidence="1">
    <location>
        <begin position="545"/>
        <end position="555"/>
    </location>
</feature>
<dbReference type="Gene3D" id="1.20.1280.50">
    <property type="match status" value="1"/>
</dbReference>
<evidence type="ECO:0000259" key="2">
    <source>
        <dbReference type="PROSITE" id="PS50181"/>
    </source>
</evidence>
<feature type="domain" description="F-box" evidence="2">
    <location>
        <begin position="31"/>
        <end position="79"/>
    </location>
</feature>
<evidence type="ECO:0000313" key="3">
    <source>
        <dbReference type="EMBL" id="KAI9250961.1"/>
    </source>
</evidence>